<evidence type="ECO:0000313" key="3">
    <source>
        <dbReference type="EMBL" id="MFD1882809.1"/>
    </source>
</evidence>
<organism evidence="3 4">
    <name type="scientific">Paracoccus pacificus</name>
    <dbReference type="NCBI Taxonomy" id="1463598"/>
    <lineage>
        <taxon>Bacteria</taxon>
        <taxon>Pseudomonadati</taxon>
        <taxon>Pseudomonadota</taxon>
        <taxon>Alphaproteobacteria</taxon>
        <taxon>Rhodobacterales</taxon>
        <taxon>Paracoccaceae</taxon>
        <taxon>Paracoccus</taxon>
    </lineage>
</organism>
<name>A0ABW4RA56_9RHOB</name>
<evidence type="ECO:0000313" key="4">
    <source>
        <dbReference type="Proteomes" id="UP001597213"/>
    </source>
</evidence>
<dbReference type="InterPro" id="IPR001677">
    <property type="entry name" value="TbpB_B_D"/>
</dbReference>
<sequence>MIRATSILAIMVITGLSACGGSSGGGSSNTPSRSFAELRSDADRLDRKLGSMKETQARNMPTSGTATYKGIGAVALENANGSETEGIGEARLSANFANSTVAGRISQIKGDPRKANISGNIDLNGRIIGPKVGGRTTGQLVVNGESFTTNTDMVGSFGGKKAGAFAALGDGTAVSGSRRLPVSVVVLTEKQ</sequence>
<comment type="caution">
    <text evidence="3">The sequence shown here is derived from an EMBL/GenBank/DDBJ whole genome shotgun (WGS) entry which is preliminary data.</text>
</comment>
<dbReference type="RefSeq" id="WP_379143669.1">
    <property type="nucleotide sequence ID" value="NZ_JBHUEN010000043.1"/>
</dbReference>
<dbReference type="PROSITE" id="PS51257">
    <property type="entry name" value="PROKAR_LIPOPROTEIN"/>
    <property type="match status" value="1"/>
</dbReference>
<dbReference type="EMBL" id="JBHUEN010000043">
    <property type="protein sequence ID" value="MFD1882809.1"/>
    <property type="molecule type" value="Genomic_DNA"/>
</dbReference>
<evidence type="ECO:0000256" key="1">
    <source>
        <dbReference type="SAM" id="SignalP"/>
    </source>
</evidence>
<feature type="domain" description="Transferrin-binding protein B C-lobe/N-lobe beta-barrel" evidence="2">
    <location>
        <begin position="60"/>
        <end position="164"/>
    </location>
</feature>
<feature type="signal peptide" evidence="1">
    <location>
        <begin position="1"/>
        <end position="18"/>
    </location>
</feature>
<reference evidence="4" key="1">
    <citation type="journal article" date="2019" name="Int. J. Syst. Evol. Microbiol.">
        <title>The Global Catalogue of Microorganisms (GCM) 10K type strain sequencing project: providing services to taxonomists for standard genome sequencing and annotation.</title>
        <authorList>
            <consortium name="The Broad Institute Genomics Platform"/>
            <consortium name="The Broad Institute Genome Sequencing Center for Infectious Disease"/>
            <person name="Wu L."/>
            <person name="Ma J."/>
        </authorList>
    </citation>
    <scope>NUCLEOTIDE SEQUENCE [LARGE SCALE GENOMIC DNA]</scope>
    <source>
        <strain evidence="4">CCUG 56029</strain>
    </source>
</reference>
<dbReference type="Pfam" id="PF01298">
    <property type="entry name" value="TbpB_B_D"/>
    <property type="match status" value="1"/>
</dbReference>
<protein>
    <submittedName>
        <fullName evidence="3">Transferrin-binding protein-like solute binding protein</fullName>
    </submittedName>
</protein>
<dbReference type="Gene3D" id="2.40.160.90">
    <property type="match status" value="1"/>
</dbReference>
<dbReference type="InterPro" id="IPR011250">
    <property type="entry name" value="OMP/PagP_B-barrel"/>
</dbReference>
<dbReference type="SUPFAM" id="SSF56925">
    <property type="entry name" value="OMPA-like"/>
    <property type="match status" value="1"/>
</dbReference>
<evidence type="ECO:0000259" key="2">
    <source>
        <dbReference type="Pfam" id="PF01298"/>
    </source>
</evidence>
<dbReference type="Proteomes" id="UP001597213">
    <property type="component" value="Unassembled WGS sequence"/>
</dbReference>
<proteinExistence type="predicted"/>
<feature type="chain" id="PRO_5046322690" evidence="1">
    <location>
        <begin position="19"/>
        <end position="191"/>
    </location>
</feature>
<keyword evidence="1" id="KW-0732">Signal</keyword>
<gene>
    <name evidence="3" type="ORF">ACFSCT_13885</name>
</gene>
<accession>A0ABW4RA56</accession>
<keyword evidence="4" id="KW-1185">Reference proteome</keyword>